<dbReference type="AlphaFoldDB" id="A0A0U4BE72"/>
<dbReference type="InterPro" id="IPR036271">
    <property type="entry name" value="Tet_transcr_reg_TetR-rel_C_sf"/>
</dbReference>
<dbReference type="InterPro" id="IPR009057">
    <property type="entry name" value="Homeodomain-like_sf"/>
</dbReference>
<sequence>MEKTAPLSPTSKGGLTRQRILDSARRCFATHGYERTTIRRVAEEAEIDKSSVMKYFGTKENLFRECVAWDIPIDALTSEGQEESAQRYVSTMLRMWEADPHSPMAVLLRTSMTSELAASMLREHMTRASIDVIERHIDADEARLRAAIFSAIMMGLASGRHIIGLPDLTDADIDRIVEVASPMVATLLHP</sequence>
<evidence type="ECO:0000259" key="5">
    <source>
        <dbReference type="PROSITE" id="PS50977"/>
    </source>
</evidence>
<gene>
    <name evidence="6" type="ORF">AERYTH_02670</name>
</gene>
<dbReference type="InterPro" id="IPR041678">
    <property type="entry name" value="TetR_C_16"/>
</dbReference>
<dbReference type="GO" id="GO:0003700">
    <property type="term" value="F:DNA-binding transcription factor activity"/>
    <property type="evidence" value="ECO:0007669"/>
    <property type="project" value="TreeGrafter"/>
</dbReference>
<dbReference type="PANTHER" id="PTHR30055:SF234">
    <property type="entry name" value="HTH-TYPE TRANSCRIPTIONAL REGULATOR BETI"/>
    <property type="match status" value="1"/>
</dbReference>
<dbReference type="PATRIC" id="fig|2041.4.peg.564"/>
<proteinExistence type="predicted"/>
<dbReference type="SUPFAM" id="SSF46689">
    <property type="entry name" value="Homeodomain-like"/>
    <property type="match status" value="1"/>
</dbReference>
<protein>
    <recommendedName>
        <fullName evidence="5">HTH tetR-type domain-containing protein</fullName>
    </recommendedName>
</protein>
<evidence type="ECO:0000256" key="1">
    <source>
        <dbReference type="ARBA" id="ARBA00023015"/>
    </source>
</evidence>
<dbReference type="PRINTS" id="PR00455">
    <property type="entry name" value="HTHTETR"/>
</dbReference>
<evidence type="ECO:0000313" key="7">
    <source>
        <dbReference type="Proteomes" id="UP000067689"/>
    </source>
</evidence>
<evidence type="ECO:0000256" key="4">
    <source>
        <dbReference type="PROSITE-ProRule" id="PRU00335"/>
    </source>
</evidence>
<dbReference type="SUPFAM" id="SSF48498">
    <property type="entry name" value="Tetracyclin repressor-like, C-terminal domain"/>
    <property type="match status" value="1"/>
</dbReference>
<dbReference type="Gene3D" id="1.10.357.10">
    <property type="entry name" value="Tetracycline Repressor, domain 2"/>
    <property type="match status" value="1"/>
</dbReference>
<dbReference type="Pfam" id="PF00440">
    <property type="entry name" value="TetR_N"/>
    <property type="match status" value="1"/>
</dbReference>
<accession>A0A0U4BE72</accession>
<organism evidence="6 7">
    <name type="scientific">Aeromicrobium erythreum</name>
    <dbReference type="NCBI Taxonomy" id="2041"/>
    <lineage>
        <taxon>Bacteria</taxon>
        <taxon>Bacillati</taxon>
        <taxon>Actinomycetota</taxon>
        <taxon>Actinomycetes</taxon>
        <taxon>Propionibacteriales</taxon>
        <taxon>Nocardioidaceae</taxon>
        <taxon>Aeromicrobium</taxon>
    </lineage>
</organism>
<keyword evidence="2 4" id="KW-0238">DNA-binding</keyword>
<dbReference type="KEGG" id="aer:AERYTH_02670"/>
<feature type="DNA-binding region" description="H-T-H motif" evidence="4">
    <location>
        <begin position="37"/>
        <end position="56"/>
    </location>
</feature>
<dbReference type="RefSeq" id="WP_067854317.1">
    <property type="nucleotide sequence ID" value="NZ_CP011502.1"/>
</dbReference>
<dbReference type="Proteomes" id="UP000067689">
    <property type="component" value="Chromosome"/>
</dbReference>
<dbReference type="InterPro" id="IPR050109">
    <property type="entry name" value="HTH-type_TetR-like_transc_reg"/>
</dbReference>
<evidence type="ECO:0000313" key="6">
    <source>
        <dbReference type="EMBL" id="ALX03681.1"/>
    </source>
</evidence>
<name>A0A0U4BE72_9ACTN</name>
<feature type="domain" description="HTH tetR-type" evidence="5">
    <location>
        <begin position="14"/>
        <end position="74"/>
    </location>
</feature>
<dbReference type="Gene3D" id="1.10.10.60">
    <property type="entry name" value="Homeodomain-like"/>
    <property type="match status" value="1"/>
</dbReference>
<keyword evidence="1" id="KW-0805">Transcription regulation</keyword>
<reference evidence="6 7" key="1">
    <citation type="journal article" date="1991" name="Int. J. Syst. Bacteriol.">
        <title>Description of the erythromycin-producing bacterium Arthrobacter sp. strain NRRL B-3381 as Aeromicrobium erythreum gen. nov., sp. nov.</title>
        <authorList>
            <person name="Miller E.S."/>
            <person name="Woese C.R."/>
            <person name="Brenner S."/>
        </authorList>
    </citation>
    <scope>NUCLEOTIDE SEQUENCE [LARGE SCALE GENOMIC DNA]</scope>
    <source>
        <strain evidence="6 7">AR18</strain>
    </source>
</reference>
<evidence type="ECO:0000256" key="3">
    <source>
        <dbReference type="ARBA" id="ARBA00023163"/>
    </source>
</evidence>
<evidence type="ECO:0000256" key="2">
    <source>
        <dbReference type="ARBA" id="ARBA00023125"/>
    </source>
</evidence>
<dbReference type="InterPro" id="IPR001647">
    <property type="entry name" value="HTH_TetR"/>
</dbReference>
<dbReference type="PANTHER" id="PTHR30055">
    <property type="entry name" value="HTH-TYPE TRANSCRIPTIONAL REGULATOR RUTR"/>
    <property type="match status" value="1"/>
</dbReference>
<keyword evidence="7" id="KW-1185">Reference proteome</keyword>
<keyword evidence="3" id="KW-0804">Transcription</keyword>
<dbReference type="PROSITE" id="PS50977">
    <property type="entry name" value="HTH_TETR_2"/>
    <property type="match status" value="1"/>
</dbReference>
<dbReference type="Pfam" id="PF17920">
    <property type="entry name" value="TetR_C_16"/>
    <property type="match status" value="1"/>
</dbReference>
<dbReference type="OrthoDB" id="3210235at2"/>
<dbReference type="GO" id="GO:0000976">
    <property type="term" value="F:transcription cis-regulatory region binding"/>
    <property type="evidence" value="ECO:0007669"/>
    <property type="project" value="TreeGrafter"/>
</dbReference>
<dbReference type="EMBL" id="CP011502">
    <property type="protein sequence ID" value="ALX03681.1"/>
    <property type="molecule type" value="Genomic_DNA"/>
</dbReference>